<dbReference type="Pfam" id="PF24877">
    <property type="entry name" value="ILV_EDD_C"/>
    <property type="match status" value="1"/>
</dbReference>
<evidence type="ECO:0000259" key="12">
    <source>
        <dbReference type="Pfam" id="PF24877"/>
    </source>
</evidence>
<dbReference type="SUPFAM" id="SSF52016">
    <property type="entry name" value="LeuD/IlvD-like"/>
    <property type="match status" value="1"/>
</dbReference>
<keyword evidence="8 9" id="KW-0119">Carbohydrate metabolism</keyword>
<dbReference type="Proteomes" id="UP001521181">
    <property type="component" value="Unassembled WGS sequence"/>
</dbReference>
<dbReference type="Pfam" id="PF00920">
    <property type="entry name" value="ILVD_EDD_N"/>
    <property type="match status" value="1"/>
</dbReference>
<dbReference type="InterPro" id="IPR004786">
    <property type="entry name" value="6-phosphgluc_deHydtase"/>
</dbReference>
<evidence type="ECO:0000256" key="10">
    <source>
        <dbReference type="NCBIfam" id="TIGR01196"/>
    </source>
</evidence>
<sequence>MTKRPAPLNDTLARVTDRIRERSAGQRGEYLARIREAASAGPVRAHLSCGNQAHAYAAMERDKPALAEGRAANIGIVTAYNDMLSAHQPYESYPRLIKDSLRKLGVTAQVAGGVPAMCDGVTQGQPGMELSLFSRDVIALAAGISLSHNTFDAALYLGVCDKIVPGLIMAAATFGHIPAVFVPAGPMTSGLPNDEKAKVRQQFATGEVGRDKLMEAEMASYHGPGTCTFYGTANTNQMLMEFMGLHLPGSSFVNPNTPLREALTVQAARRAAEITALGNDYRPAGEILDERAFVNGLVGLMATGGSTNLVLHLPAMARAAGIVLDLADFDDISAVVPLMAKVYPNGLADVNHFHAAGGLQFLIRELLGAGLLHADAKTVAGDGLEAYTREPKLIDGKLDWAEGPGETLNDKIVRPATNPFQPQGGLRQLSGNLGRGVIKISAVAPEHHLIEAPVRIFHNQEDVRAAFKRDEFTSDTVVVVRFQGPQANGMPELHSLTPTLSVLQGRGLKVALVTDGRMSGASGKVPAAIHVSPEAACGGPLAKLRDGDIVRLDAEKGVLTCLAADFDSRTPVSADLSHNAHGLGRELFAAFRRNVGPATDGAAVIV</sequence>
<dbReference type="EMBL" id="JAJUOS010000011">
    <property type="protein sequence ID" value="MCE5974575.1"/>
    <property type="molecule type" value="Genomic_DNA"/>
</dbReference>
<dbReference type="GO" id="GO:0004456">
    <property type="term" value="F:phosphogluconate dehydratase activity"/>
    <property type="evidence" value="ECO:0007669"/>
    <property type="project" value="UniProtKB-EC"/>
</dbReference>
<dbReference type="PANTHER" id="PTHR43661">
    <property type="entry name" value="D-XYLONATE DEHYDRATASE"/>
    <property type="match status" value="1"/>
</dbReference>
<evidence type="ECO:0000259" key="11">
    <source>
        <dbReference type="Pfam" id="PF00920"/>
    </source>
</evidence>
<dbReference type="EC" id="4.2.1.12" evidence="9 10"/>
<keyword evidence="7 9" id="KW-0456">Lyase</keyword>
<comment type="function">
    <text evidence="9">Catalyzes the dehydration of 6-phospho-D-gluconate to 2-dehydro-3-deoxy-6-phospho-D-gluconate.</text>
</comment>
<comment type="similarity">
    <text evidence="1 9">Belongs to the IlvD/Edd family.</text>
</comment>
<evidence type="ECO:0000256" key="2">
    <source>
        <dbReference type="ARBA" id="ARBA00022485"/>
    </source>
</evidence>
<keyword evidence="6 9" id="KW-0311">Gluconate utilization</keyword>
<comment type="caution">
    <text evidence="13">The sequence shown here is derived from an EMBL/GenBank/DDBJ whole genome shotgun (WGS) entry which is preliminary data.</text>
</comment>
<organism evidence="13 14">
    <name type="scientific">Rhodobacter flavimaris</name>
    <dbReference type="NCBI Taxonomy" id="2907145"/>
    <lineage>
        <taxon>Bacteria</taxon>
        <taxon>Pseudomonadati</taxon>
        <taxon>Pseudomonadota</taxon>
        <taxon>Alphaproteobacteria</taxon>
        <taxon>Rhodobacterales</taxon>
        <taxon>Rhodobacter group</taxon>
        <taxon>Rhodobacter</taxon>
    </lineage>
</organism>
<keyword evidence="4 9" id="KW-0408">Iron</keyword>
<evidence type="ECO:0000256" key="1">
    <source>
        <dbReference type="ARBA" id="ARBA00006486"/>
    </source>
</evidence>
<comment type="pathway">
    <text evidence="9">Carbohydrate metabolism; Entner-Doudoroff pathway.</text>
</comment>
<evidence type="ECO:0000256" key="3">
    <source>
        <dbReference type="ARBA" id="ARBA00022723"/>
    </source>
</evidence>
<dbReference type="RefSeq" id="WP_233677519.1">
    <property type="nucleotide sequence ID" value="NZ_JAJUOS010000011.1"/>
</dbReference>
<dbReference type="HAMAP" id="MF_02094">
    <property type="entry name" value="Edd"/>
    <property type="match status" value="1"/>
</dbReference>
<protein>
    <recommendedName>
        <fullName evidence="9 10">Phosphogluconate dehydratase</fullName>
        <ecNumber evidence="9 10">4.2.1.12</ecNumber>
    </recommendedName>
</protein>
<accession>A0ABS8YZ79</accession>
<dbReference type="Gene3D" id="3.50.30.80">
    <property type="entry name" value="IlvD/EDD C-terminal domain-like"/>
    <property type="match status" value="1"/>
</dbReference>
<proteinExistence type="inferred from homology"/>
<evidence type="ECO:0000256" key="8">
    <source>
        <dbReference type="ARBA" id="ARBA00023277"/>
    </source>
</evidence>
<feature type="domain" description="Dihydroxy-acid/6-phosphogluconate dehydratase C-terminal" evidence="12">
    <location>
        <begin position="411"/>
        <end position="602"/>
    </location>
</feature>
<dbReference type="NCBIfam" id="TIGR01196">
    <property type="entry name" value="edd"/>
    <property type="match status" value="1"/>
</dbReference>
<evidence type="ECO:0000256" key="7">
    <source>
        <dbReference type="ARBA" id="ARBA00023239"/>
    </source>
</evidence>
<dbReference type="InterPro" id="IPR042096">
    <property type="entry name" value="Dihydro-acid_dehy_C"/>
</dbReference>
<feature type="domain" description="Dihydroxy-acid/6-phosphogluconate dehydratase N-terminal" evidence="11">
    <location>
        <begin position="73"/>
        <end position="385"/>
    </location>
</feature>
<keyword evidence="14" id="KW-1185">Reference proteome</keyword>
<dbReference type="InterPro" id="IPR000581">
    <property type="entry name" value="ILV_EDD_N"/>
</dbReference>
<evidence type="ECO:0000256" key="5">
    <source>
        <dbReference type="ARBA" id="ARBA00023014"/>
    </source>
</evidence>
<keyword evidence="2 9" id="KW-0004">4Fe-4S</keyword>
<gene>
    <name evidence="9 13" type="primary">edd</name>
    <name evidence="13" type="ORF">LZA78_13890</name>
</gene>
<evidence type="ECO:0000256" key="4">
    <source>
        <dbReference type="ARBA" id="ARBA00023004"/>
    </source>
</evidence>
<comment type="catalytic activity">
    <reaction evidence="9">
        <text>6-phospho-D-gluconate = 2-dehydro-3-deoxy-6-phospho-D-gluconate + H2O</text>
        <dbReference type="Rhea" id="RHEA:17277"/>
        <dbReference type="ChEBI" id="CHEBI:15377"/>
        <dbReference type="ChEBI" id="CHEBI:57569"/>
        <dbReference type="ChEBI" id="CHEBI:58759"/>
        <dbReference type="EC" id="4.2.1.12"/>
    </reaction>
</comment>
<dbReference type="PROSITE" id="PS00886">
    <property type="entry name" value="ILVD_EDD_1"/>
    <property type="match status" value="1"/>
</dbReference>
<evidence type="ECO:0000256" key="6">
    <source>
        <dbReference type="ARBA" id="ARBA00023064"/>
    </source>
</evidence>
<feature type="binding site" evidence="9">
    <location>
        <position position="160"/>
    </location>
    <ligand>
        <name>[4Fe-4S] cluster</name>
        <dbReference type="ChEBI" id="CHEBI:49883"/>
    </ligand>
</feature>
<keyword evidence="3 9" id="KW-0479">Metal-binding</keyword>
<name>A0ABS8YZ79_9RHOB</name>
<dbReference type="InterPro" id="IPR020558">
    <property type="entry name" value="DiOHA_6PGluconate_deHydtase_CS"/>
</dbReference>
<feature type="binding site" evidence="9">
    <location>
        <position position="227"/>
    </location>
    <ligand>
        <name>[4Fe-4S] cluster</name>
        <dbReference type="ChEBI" id="CHEBI:49883"/>
    </ligand>
</feature>
<dbReference type="InterPro" id="IPR056740">
    <property type="entry name" value="ILV_EDD_C"/>
</dbReference>
<dbReference type="SUPFAM" id="SSF143975">
    <property type="entry name" value="IlvD/EDD N-terminal domain-like"/>
    <property type="match status" value="1"/>
</dbReference>
<comment type="cofactor">
    <cofactor evidence="9">
        <name>[4Fe-4S] cluster</name>
        <dbReference type="ChEBI" id="CHEBI:49883"/>
    </cofactor>
    <text evidence="9">Binds 1 [4Fe-4S] cluster.</text>
</comment>
<evidence type="ECO:0000256" key="9">
    <source>
        <dbReference type="HAMAP-Rule" id="MF_02094"/>
    </source>
</evidence>
<keyword evidence="5 9" id="KW-0411">Iron-sulfur</keyword>
<reference evidence="13 14" key="1">
    <citation type="submission" date="2021-12" db="EMBL/GenBank/DDBJ databases">
        <title>Sinirhodobacter sp. WL0062 is a bacterium isolated from seawater.</title>
        <authorList>
            <person name="Wang L."/>
            <person name="He W."/>
            <person name="Zhang D.-F."/>
        </authorList>
    </citation>
    <scope>NUCLEOTIDE SEQUENCE [LARGE SCALE GENOMIC DNA]</scope>
    <source>
        <strain evidence="13 14">WL0062</strain>
    </source>
</reference>
<evidence type="ECO:0000313" key="13">
    <source>
        <dbReference type="EMBL" id="MCE5974575.1"/>
    </source>
</evidence>
<evidence type="ECO:0000313" key="14">
    <source>
        <dbReference type="Proteomes" id="UP001521181"/>
    </source>
</evidence>
<dbReference type="PANTHER" id="PTHR43661:SF1">
    <property type="entry name" value="PHOSPHOGLUCONATE DEHYDRATASE"/>
    <property type="match status" value="1"/>
</dbReference>
<dbReference type="PROSITE" id="PS00887">
    <property type="entry name" value="ILVD_EDD_2"/>
    <property type="match status" value="1"/>
</dbReference>
<dbReference type="InterPro" id="IPR037237">
    <property type="entry name" value="IlvD/EDD_N"/>
</dbReference>